<organism evidence="2 3">
    <name type="scientific">Paracoccidioides brasiliensis</name>
    <dbReference type="NCBI Taxonomy" id="121759"/>
    <lineage>
        <taxon>Eukaryota</taxon>
        <taxon>Fungi</taxon>
        <taxon>Dikarya</taxon>
        <taxon>Ascomycota</taxon>
        <taxon>Pezizomycotina</taxon>
        <taxon>Eurotiomycetes</taxon>
        <taxon>Eurotiomycetidae</taxon>
        <taxon>Onygenales</taxon>
        <taxon>Ajellomycetaceae</taxon>
        <taxon>Paracoccidioides</taxon>
    </lineage>
</organism>
<protein>
    <recommendedName>
        <fullName evidence="4">Sulfotransferase domain-containing protein</fullName>
    </recommendedName>
</protein>
<dbReference type="VEuPathDB" id="FungiDB:PABG_07854"/>
<proteinExistence type="predicted"/>
<keyword evidence="1" id="KW-0812">Transmembrane</keyword>
<dbReference type="InterPro" id="IPR040632">
    <property type="entry name" value="Sulfotransfer_4"/>
</dbReference>
<sequence length="313" mass="36160">MPLKLKPKPPSHTSIRTSPLEVLHLSMPRTGSVSMMAAYQILGLRTYHGFDFVERTSDQVQWERAIDAKFYGKGKPLAREDFDAFLGDFHVLSDMPVIGFSEEFVDMYPERAGTPRLKLKRRGPHRAQSIDTKRTAQAKVILVDRDIEKWYHSFSTYVLSAGYTWTVLFIRYMLDPFLAARPATLMVKLEYAMFNASNRAGLYRNAKDTYRRHYAMIRRIVPQERLLEYKLGSGWEPLCKFLGKEVPGPEVEFPCLNESKEFAKLMKRVQYDVMMKGLRCIVGSPFILVPLVVGVAAWVFAKRDLMDRSQLRF</sequence>
<gene>
    <name evidence="2" type="ORF">ACO22_02528</name>
</gene>
<dbReference type="PANTHER" id="PTHR36978:SF4">
    <property type="entry name" value="P-LOOP CONTAINING NUCLEOSIDE TRIPHOSPHATE HYDROLASE PROTEIN"/>
    <property type="match status" value="1"/>
</dbReference>
<dbReference type="AlphaFoldDB" id="A0A1D2JIE5"/>
<dbReference type="VEuPathDB" id="FungiDB:PADG_08345"/>
<name>A0A1D2JIE5_PARBR</name>
<dbReference type="Gene3D" id="3.40.50.300">
    <property type="entry name" value="P-loop containing nucleotide triphosphate hydrolases"/>
    <property type="match status" value="1"/>
</dbReference>
<dbReference type="EMBL" id="LZYO01000080">
    <property type="protein sequence ID" value="ODH38149.1"/>
    <property type="molecule type" value="Genomic_DNA"/>
</dbReference>
<dbReference type="SUPFAM" id="SSF52540">
    <property type="entry name" value="P-loop containing nucleoside triphosphate hydrolases"/>
    <property type="match status" value="1"/>
</dbReference>
<accession>A0A1D2JIE5</accession>
<dbReference type="InterPro" id="IPR027417">
    <property type="entry name" value="P-loop_NTPase"/>
</dbReference>
<dbReference type="Pfam" id="PF17784">
    <property type="entry name" value="Sulfotransfer_4"/>
    <property type="match status" value="1"/>
</dbReference>
<keyword evidence="1" id="KW-0472">Membrane</keyword>
<keyword evidence="1" id="KW-1133">Transmembrane helix</keyword>
<comment type="caution">
    <text evidence="2">The sequence shown here is derived from an EMBL/GenBank/DDBJ whole genome shotgun (WGS) entry which is preliminary data.</text>
</comment>
<evidence type="ECO:0000256" key="1">
    <source>
        <dbReference type="SAM" id="Phobius"/>
    </source>
</evidence>
<dbReference type="PANTHER" id="PTHR36978">
    <property type="entry name" value="P-LOOP CONTAINING NUCLEOTIDE TRIPHOSPHATE HYDROLASE"/>
    <property type="match status" value="1"/>
</dbReference>
<reference evidence="2 3" key="1">
    <citation type="submission" date="2016-06" db="EMBL/GenBank/DDBJ databases">
        <authorList>
            <person name="Kjaerup R.B."/>
            <person name="Dalgaard T.S."/>
            <person name="Juul-Madsen H.R."/>
        </authorList>
    </citation>
    <scope>NUCLEOTIDE SEQUENCE [LARGE SCALE GENOMIC DNA]</scope>
    <source>
        <strain evidence="2 3">Pb300</strain>
    </source>
</reference>
<evidence type="ECO:0000313" key="2">
    <source>
        <dbReference type="EMBL" id="ODH38149.1"/>
    </source>
</evidence>
<evidence type="ECO:0000313" key="3">
    <source>
        <dbReference type="Proteomes" id="UP000242814"/>
    </source>
</evidence>
<dbReference type="Proteomes" id="UP000242814">
    <property type="component" value="Unassembled WGS sequence"/>
</dbReference>
<feature type="transmembrane region" description="Helical" evidence="1">
    <location>
        <begin position="281"/>
        <end position="301"/>
    </location>
</feature>
<evidence type="ECO:0008006" key="4">
    <source>
        <dbReference type="Google" id="ProtNLM"/>
    </source>
</evidence>